<dbReference type="Gramene" id="TRITD5Bv1G049420.1">
    <property type="protein sequence ID" value="TRITD5Bv1G049420.1"/>
    <property type="gene ID" value="TRITD5Bv1G049420"/>
</dbReference>
<evidence type="ECO:0000256" key="1">
    <source>
        <dbReference type="SAM" id="MobiDB-lite"/>
    </source>
</evidence>
<feature type="compositionally biased region" description="Basic and acidic residues" evidence="1">
    <location>
        <begin position="48"/>
        <end position="59"/>
    </location>
</feature>
<feature type="region of interest" description="Disordered" evidence="1">
    <location>
        <begin position="1"/>
        <end position="85"/>
    </location>
</feature>
<protein>
    <submittedName>
        <fullName evidence="2">Uncharacterized protein</fullName>
    </submittedName>
</protein>
<evidence type="ECO:0000313" key="2">
    <source>
        <dbReference type="EMBL" id="VAI28695.1"/>
    </source>
</evidence>
<dbReference type="AlphaFoldDB" id="A0A9R0X265"/>
<dbReference type="Proteomes" id="UP000324705">
    <property type="component" value="Chromosome 5B"/>
</dbReference>
<evidence type="ECO:0000313" key="3">
    <source>
        <dbReference type="Proteomes" id="UP000324705"/>
    </source>
</evidence>
<accession>A0A9R0X265</accession>
<proteinExistence type="predicted"/>
<keyword evidence="3" id="KW-1185">Reference proteome</keyword>
<gene>
    <name evidence="2" type="ORF">TRITD_5Bv1G049420</name>
</gene>
<organism evidence="2 3">
    <name type="scientific">Triticum turgidum subsp. durum</name>
    <name type="common">Durum wheat</name>
    <name type="synonym">Triticum durum</name>
    <dbReference type="NCBI Taxonomy" id="4567"/>
    <lineage>
        <taxon>Eukaryota</taxon>
        <taxon>Viridiplantae</taxon>
        <taxon>Streptophyta</taxon>
        <taxon>Embryophyta</taxon>
        <taxon>Tracheophyta</taxon>
        <taxon>Spermatophyta</taxon>
        <taxon>Magnoliopsida</taxon>
        <taxon>Liliopsida</taxon>
        <taxon>Poales</taxon>
        <taxon>Poaceae</taxon>
        <taxon>BOP clade</taxon>
        <taxon>Pooideae</taxon>
        <taxon>Triticodae</taxon>
        <taxon>Triticeae</taxon>
        <taxon>Triticinae</taxon>
        <taxon>Triticum</taxon>
    </lineage>
</organism>
<dbReference type="EMBL" id="LT934120">
    <property type="protein sequence ID" value="VAI28695.1"/>
    <property type="molecule type" value="Genomic_DNA"/>
</dbReference>
<name>A0A9R0X265_TRITD</name>
<sequence length="85" mass="8981">MEQQAKASEVDGTAAHRGAPREFLGADTAEKQRGGGDDVVSGGGGAAKLEKEEEKEKTAAEGVKPLPHKQVPQPSDVYNPELERL</sequence>
<reference evidence="2 3" key="1">
    <citation type="submission" date="2017-09" db="EMBL/GenBank/DDBJ databases">
        <authorList>
            <consortium name="International Durum Wheat Genome Sequencing Consortium (IDWGSC)"/>
            <person name="Milanesi L."/>
        </authorList>
    </citation>
    <scope>NUCLEOTIDE SEQUENCE [LARGE SCALE GENOMIC DNA]</scope>
    <source>
        <strain evidence="3">cv. Svevo</strain>
    </source>
</reference>